<dbReference type="Gene3D" id="3.40.190.10">
    <property type="entry name" value="Periplasmic binding protein-like II"/>
    <property type="match status" value="1"/>
</dbReference>
<dbReference type="Gene3D" id="3.90.76.10">
    <property type="entry name" value="Dipeptide-binding Protein, Domain 1"/>
    <property type="match status" value="1"/>
</dbReference>
<dbReference type="CDD" id="cd08504">
    <property type="entry name" value="PBP2_OppA"/>
    <property type="match status" value="1"/>
</dbReference>
<dbReference type="Proteomes" id="UP000075531">
    <property type="component" value="Unassembled WGS sequence"/>
</dbReference>
<evidence type="ECO:0000313" key="8">
    <source>
        <dbReference type="Proteomes" id="UP000075531"/>
    </source>
</evidence>
<comment type="similarity">
    <text evidence="2">Belongs to the bacterial solute-binding protein 5 family.</text>
</comment>
<dbReference type="GO" id="GO:0015833">
    <property type="term" value="P:peptide transport"/>
    <property type="evidence" value="ECO:0007669"/>
    <property type="project" value="TreeGrafter"/>
</dbReference>
<dbReference type="EMBL" id="LTBA01000001">
    <property type="protein sequence ID" value="KYH35997.1"/>
    <property type="molecule type" value="Genomic_DNA"/>
</dbReference>
<reference evidence="7 8" key="1">
    <citation type="submission" date="2016-02" db="EMBL/GenBank/DDBJ databases">
        <title>Genome sequence of Clostridium tepidiprofundi DSM 19306.</title>
        <authorList>
            <person name="Poehlein A."/>
            <person name="Daniel R."/>
        </authorList>
    </citation>
    <scope>NUCLEOTIDE SEQUENCE [LARGE SCALE GENOMIC DNA]</scope>
    <source>
        <strain evidence="7 8">DSM 19306</strain>
    </source>
</reference>
<dbReference type="AlphaFoldDB" id="A0A151B8M9"/>
<evidence type="ECO:0000259" key="6">
    <source>
        <dbReference type="Pfam" id="PF00496"/>
    </source>
</evidence>
<dbReference type="GO" id="GO:0043190">
    <property type="term" value="C:ATP-binding cassette (ABC) transporter complex"/>
    <property type="evidence" value="ECO:0007669"/>
    <property type="project" value="InterPro"/>
</dbReference>
<accession>A0A151B8M9</accession>
<proteinExistence type="inferred from homology"/>
<dbReference type="InterPro" id="IPR039424">
    <property type="entry name" value="SBP_5"/>
</dbReference>
<protein>
    <submittedName>
        <fullName evidence="7">Oligopeptide-binding protein OppA</fullName>
    </submittedName>
</protein>
<feature type="chain" id="PRO_5039651681" evidence="5">
    <location>
        <begin position="25"/>
        <end position="551"/>
    </location>
</feature>
<evidence type="ECO:0000256" key="5">
    <source>
        <dbReference type="SAM" id="SignalP"/>
    </source>
</evidence>
<dbReference type="GO" id="GO:0030288">
    <property type="term" value="C:outer membrane-bounded periplasmic space"/>
    <property type="evidence" value="ECO:0007669"/>
    <property type="project" value="UniProtKB-ARBA"/>
</dbReference>
<dbReference type="PATRIC" id="fig|1121338.3.peg.396"/>
<gene>
    <name evidence="7" type="primary">oppA</name>
    <name evidence="7" type="ORF">CLTEP_03910</name>
</gene>
<dbReference type="GO" id="GO:1904680">
    <property type="term" value="F:peptide transmembrane transporter activity"/>
    <property type="evidence" value="ECO:0007669"/>
    <property type="project" value="TreeGrafter"/>
</dbReference>
<dbReference type="PANTHER" id="PTHR30290">
    <property type="entry name" value="PERIPLASMIC BINDING COMPONENT OF ABC TRANSPORTER"/>
    <property type="match status" value="1"/>
</dbReference>
<dbReference type="Pfam" id="PF00496">
    <property type="entry name" value="SBP_bac_5"/>
    <property type="match status" value="1"/>
</dbReference>
<feature type="domain" description="Solute-binding protein family 5" evidence="6">
    <location>
        <begin position="80"/>
        <end position="472"/>
    </location>
</feature>
<evidence type="ECO:0000256" key="4">
    <source>
        <dbReference type="ARBA" id="ARBA00022729"/>
    </source>
</evidence>
<dbReference type="RefSeq" id="WP_066821723.1">
    <property type="nucleotide sequence ID" value="NZ_LTBA01000001.1"/>
</dbReference>
<evidence type="ECO:0000256" key="1">
    <source>
        <dbReference type="ARBA" id="ARBA00004196"/>
    </source>
</evidence>
<evidence type="ECO:0000256" key="2">
    <source>
        <dbReference type="ARBA" id="ARBA00005695"/>
    </source>
</evidence>
<feature type="signal peptide" evidence="5">
    <location>
        <begin position="1"/>
        <end position="24"/>
    </location>
</feature>
<dbReference type="SUPFAM" id="SSF53850">
    <property type="entry name" value="Periplasmic binding protein-like II"/>
    <property type="match status" value="1"/>
</dbReference>
<dbReference type="FunFam" id="3.10.105.10:FF:000001">
    <property type="entry name" value="Oligopeptide ABC transporter, oligopeptide-binding protein"/>
    <property type="match status" value="1"/>
</dbReference>
<dbReference type="PROSITE" id="PS51257">
    <property type="entry name" value="PROKAR_LIPOPROTEIN"/>
    <property type="match status" value="1"/>
</dbReference>
<sequence>MLKSKKTKLGAIILTVAMSLTMLAGCGGTSGDKAEKQIITYNLGAEPKTLDPGTNEAVDGATVVVNAFDGLTRLDAHDNPVAAVAEKWDVSPDGKKYTFHLKKGILWSDGKEVTAKDFEYAWKRALDPKTASGYAYQLYYLKNGEAYNTGKVTDPNEVGVKAIDDYTLEVELDYPTAYFLSLTAFPTYMPLRKDVVDANPDSWFRNPDTYICNGPFKMKEWKPKDQITFVKNDKYWNAKKIKLQEIHYKMIEQETSALAAFKTGQMDFIEGPPSQEIPTLLKNGTAKIYPYLGTYFYCVNVSDKAAEVNADVAKVLKDKRVRKALALAINRKDIVEKITKGGQIPATSFVPPAIAENKEGKDFKDKDYYPPEGNVEEAKKLLSDAGYADGKGFPTITLLYNTNQGHQNIAMAVQDMWRKNLGINVELQNQEWKVFQVTRTNKDYEIARHGWIGDYVDPMTFLDMWTTTSGQNDAGWSNSKYDELIKKAKMDSKQANRMKYMHEAEDILIDEMPVIPIYYYTNVVCIKDYVKNVHKSPLGMVYFDDTYIAKH</sequence>
<evidence type="ECO:0000256" key="3">
    <source>
        <dbReference type="ARBA" id="ARBA00022448"/>
    </source>
</evidence>
<keyword evidence="8" id="KW-1185">Reference proteome</keyword>
<evidence type="ECO:0000313" key="7">
    <source>
        <dbReference type="EMBL" id="KYH35997.1"/>
    </source>
</evidence>
<keyword evidence="4 5" id="KW-0732">Signal</keyword>
<dbReference type="Gene3D" id="3.10.105.10">
    <property type="entry name" value="Dipeptide-binding Protein, Domain 3"/>
    <property type="match status" value="1"/>
</dbReference>
<dbReference type="PANTHER" id="PTHR30290:SF79">
    <property type="entry name" value="DIPEPTIDE-BINDING PROTEIN DPPE"/>
    <property type="match status" value="1"/>
</dbReference>
<dbReference type="OrthoDB" id="9801912at2"/>
<comment type="subcellular location">
    <subcellularLocation>
        <location evidence="1">Cell envelope</location>
    </subcellularLocation>
</comment>
<keyword evidence="3" id="KW-0813">Transport</keyword>
<dbReference type="InterPro" id="IPR030678">
    <property type="entry name" value="Peptide/Ni-bd"/>
</dbReference>
<comment type="caution">
    <text evidence="7">The sequence shown here is derived from an EMBL/GenBank/DDBJ whole genome shotgun (WGS) entry which is preliminary data.</text>
</comment>
<organism evidence="7 8">
    <name type="scientific">Clostridium tepidiprofundi DSM 19306</name>
    <dbReference type="NCBI Taxonomy" id="1121338"/>
    <lineage>
        <taxon>Bacteria</taxon>
        <taxon>Bacillati</taxon>
        <taxon>Bacillota</taxon>
        <taxon>Clostridia</taxon>
        <taxon>Eubacteriales</taxon>
        <taxon>Clostridiaceae</taxon>
        <taxon>Clostridium</taxon>
    </lineage>
</organism>
<dbReference type="FunFam" id="3.90.76.10:FF:000001">
    <property type="entry name" value="Oligopeptide ABC transporter substrate-binding protein"/>
    <property type="match status" value="1"/>
</dbReference>
<dbReference type="PIRSF" id="PIRSF002741">
    <property type="entry name" value="MppA"/>
    <property type="match status" value="1"/>
</dbReference>
<dbReference type="InterPro" id="IPR000914">
    <property type="entry name" value="SBP_5_dom"/>
</dbReference>
<dbReference type="STRING" id="1121338.CLTEP_03910"/>
<name>A0A151B8M9_9CLOT</name>